<evidence type="ECO:0000256" key="1">
    <source>
        <dbReference type="ARBA" id="ARBA00022801"/>
    </source>
</evidence>
<dbReference type="Pfam" id="PF07859">
    <property type="entry name" value="Abhydrolase_3"/>
    <property type="match status" value="1"/>
</dbReference>
<dbReference type="STRING" id="574375.AZF08_27260"/>
<evidence type="ECO:0000259" key="2">
    <source>
        <dbReference type="Pfam" id="PF07859"/>
    </source>
</evidence>
<evidence type="ECO:0000313" key="4">
    <source>
        <dbReference type="Proteomes" id="UP000027778"/>
    </source>
</evidence>
<dbReference type="OrthoDB" id="9815425at2"/>
<dbReference type="InterPro" id="IPR013094">
    <property type="entry name" value="AB_hydrolase_3"/>
</dbReference>
<keyword evidence="4" id="KW-1185">Reference proteome</keyword>
<dbReference type="SUPFAM" id="SSF53474">
    <property type="entry name" value="alpha/beta-Hydrolases"/>
    <property type="match status" value="1"/>
</dbReference>
<dbReference type="PANTHER" id="PTHR48081">
    <property type="entry name" value="AB HYDROLASE SUPERFAMILY PROTEIN C4A8.06C"/>
    <property type="match status" value="1"/>
</dbReference>
<sequence>MKNRVNADLLPGLEMFPDLDLRPENLQTIREGISQMRPPTVVDESLSLTDEVIVGPDANPLPLRIYRPKLNNGSLPVLLWIHGGGYILGSIDDNDDTCMRFAKEAGCVVVSVDYRLAPEHPYPAPIEDCYAALKWIADNAESLNIDSNRIGVAGASAGGGLTAALTLLARDRKYPSICFQMPLYPMIDDRNNTPSTNEIKEGFVWNQKTNEAGWKMYLGEIYGTDNIPAYAAPARAEDYSNLPYTYTFVGQLDPFRSETLTYVTKLAQAGVDVEFHLYPRAYHWFEGLNPNADVSIYAVNEMIQAVKTGFERVAKVEA</sequence>
<organism evidence="3 4">
    <name type="scientific">Bacillus gaemokensis</name>
    <dbReference type="NCBI Taxonomy" id="574375"/>
    <lineage>
        <taxon>Bacteria</taxon>
        <taxon>Bacillati</taxon>
        <taxon>Bacillota</taxon>
        <taxon>Bacilli</taxon>
        <taxon>Bacillales</taxon>
        <taxon>Bacillaceae</taxon>
        <taxon>Bacillus</taxon>
        <taxon>Bacillus cereus group</taxon>
    </lineage>
</organism>
<evidence type="ECO:0000313" key="3">
    <source>
        <dbReference type="EMBL" id="KEK21733.1"/>
    </source>
</evidence>
<dbReference type="InterPro" id="IPR050300">
    <property type="entry name" value="GDXG_lipolytic_enzyme"/>
</dbReference>
<protein>
    <submittedName>
        <fullName evidence="3">Lipase</fullName>
    </submittedName>
</protein>
<dbReference type="Gene3D" id="3.40.50.1820">
    <property type="entry name" value="alpha/beta hydrolase"/>
    <property type="match status" value="1"/>
</dbReference>
<feature type="domain" description="Alpha/beta hydrolase fold-3" evidence="2">
    <location>
        <begin position="78"/>
        <end position="285"/>
    </location>
</feature>
<dbReference type="GO" id="GO:0016787">
    <property type="term" value="F:hydrolase activity"/>
    <property type="evidence" value="ECO:0007669"/>
    <property type="project" value="UniProtKB-KW"/>
</dbReference>
<comment type="caution">
    <text evidence="3">The sequence shown here is derived from an EMBL/GenBank/DDBJ whole genome shotgun (WGS) entry which is preliminary data.</text>
</comment>
<dbReference type="InterPro" id="IPR029058">
    <property type="entry name" value="AB_hydrolase_fold"/>
</dbReference>
<dbReference type="RefSeq" id="WP_033678920.1">
    <property type="nucleotide sequence ID" value="NZ_JOTM01000062.1"/>
</dbReference>
<dbReference type="Proteomes" id="UP000027778">
    <property type="component" value="Unassembled WGS sequence"/>
</dbReference>
<name>A0A073KHB7_9BACI</name>
<dbReference type="AlphaFoldDB" id="A0A073KHB7"/>
<dbReference type="PANTHER" id="PTHR48081:SF8">
    <property type="entry name" value="ALPHA_BETA HYDROLASE FOLD-3 DOMAIN-CONTAINING PROTEIN-RELATED"/>
    <property type="match status" value="1"/>
</dbReference>
<keyword evidence="1" id="KW-0378">Hydrolase</keyword>
<accession>A0A073KHB7</accession>
<reference evidence="3 4" key="1">
    <citation type="submission" date="2014-06" db="EMBL/GenBank/DDBJ databases">
        <title>Draft genome sequence of Bacillus gaemokensis JCM 15801 (MCCC 1A00707).</title>
        <authorList>
            <person name="Lai Q."/>
            <person name="Liu Y."/>
            <person name="Shao Z."/>
        </authorList>
    </citation>
    <scope>NUCLEOTIDE SEQUENCE [LARGE SCALE GENOMIC DNA]</scope>
    <source>
        <strain evidence="3 4">JCM 15801</strain>
    </source>
</reference>
<gene>
    <name evidence="3" type="ORF">BAGA_26230</name>
</gene>
<proteinExistence type="predicted"/>
<dbReference type="EMBL" id="JOTM01000062">
    <property type="protein sequence ID" value="KEK21733.1"/>
    <property type="molecule type" value="Genomic_DNA"/>
</dbReference>
<dbReference type="eggNOG" id="COG0657">
    <property type="taxonomic scope" value="Bacteria"/>
</dbReference>